<accession>A0ABY8HZI2</accession>
<evidence type="ECO:0000313" key="3">
    <source>
        <dbReference type="Proteomes" id="UP001219584"/>
    </source>
</evidence>
<protein>
    <submittedName>
        <fullName evidence="2">Uncharacterized protein</fullName>
    </submittedName>
</protein>
<keyword evidence="1" id="KW-0472">Membrane</keyword>
<dbReference type="RefSeq" id="WP_099402206.1">
    <property type="nucleotide sequence ID" value="NZ_CP121464.1"/>
</dbReference>
<dbReference type="Proteomes" id="UP001219584">
    <property type="component" value="Chromosome"/>
</dbReference>
<keyword evidence="1" id="KW-1133">Transmembrane helix</keyword>
<evidence type="ECO:0000313" key="2">
    <source>
        <dbReference type="EMBL" id="WFR77571.1"/>
    </source>
</evidence>
<feature type="transmembrane region" description="Helical" evidence="1">
    <location>
        <begin position="32"/>
        <end position="58"/>
    </location>
</feature>
<keyword evidence="3" id="KW-1185">Reference proteome</keyword>
<sequence length="71" mass="7607">MPGTPGFAAGRITALVAFLFEVSMFDIDFRGMIITLILVGALIGAAIVALVLLAWPWLWALAKPALHAWTV</sequence>
<keyword evidence="1" id="KW-0812">Transmembrane</keyword>
<feature type="transmembrane region" description="Helical" evidence="1">
    <location>
        <begin position="6"/>
        <end position="25"/>
    </location>
</feature>
<evidence type="ECO:0000256" key="1">
    <source>
        <dbReference type="SAM" id="Phobius"/>
    </source>
</evidence>
<organism evidence="2 3">
    <name type="scientific">Janthinobacterium rivuli</name>
    <dbReference type="NCBI Taxonomy" id="2751478"/>
    <lineage>
        <taxon>Bacteria</taxon>
        <taxon>Pseudomonadati</taxon>
        <taxon>Pseudomonadota</taxon>
        <taxon>Betaproteobacteria</taxon>
        <taxon>Burkholderiales</taxon>
        <taxon>Oxalobacteraceae</taxon>
        <taxon>Janthinobacterium</taxon>
    </lineage>
</organism>
<reference evidence="2 3" key="1">
    <citation type="submission" date="2023-04" db="EMBL/GenBank/DDBJ databases">
        <title>Nanopore sequencing of Janthinobacterium from water.</title>
        <authorList>
            <person name="Ciuchcinski K."/>
            <person name="Rokowska A."/>
            <person name="Dziewit L."/>
        </authorList>
    </citation>
    <scope>NUCLEOTIDE SEQUENCE [LARGE SCALE GENOMIC DNA]</scope>
    <source>
        <strain evidence="2 3">DEMB2</strain>
    </source>
</reference>
<gene>
    <name evidence="2" type="ORF">P9875_17765</name>
</gene>
<dbReference type="EMBL" id="CP121464">
    <property type="protein sequence ID" value="WFR77571.1"/>
    <property type="molecule type" value="Genomic_DNA"/>
</dbReference>
<proteinExistence type="predicted"/>
<name>A0ABY8HZI2_9BURK</name>